<dbReference type="InterPro" id="IPR016092">
    <property type="entry name" value="ATAP"/>
</dbReference>
<dbReference type="InterPro" id="IPR000361">
    <property type="entry name" value="ATAP_core_dom"/>
</dbReference>
<dbReference type="InterPro" id="IPR017870">
    <property type="entry name" value="FeS_cluster_insertion_CS"/>
</dbReference>
<dbReference type="GO" id="GO:0005829">
    <property type="term" value="C:cytosol"/>
    <property type="evidence" value="ECO:0007669"/>
    <property type="project" value="TreeGrafter"/>
</dbReference>
<dbReference type="Gene3D" id="2.60.300.12">
    <property type="entry name" value="HesB-like domain"/>
    <property type="match status" value="1"/>
</dbReference>
<dbReference type="Pfam" id="PF01521">
    <property type="entry name" value="Fe-S_biosyn"/>
    <property type="match status" value="1"/>
</dbReference>
<dbReference type="RefSeq" id="WP_058441604.1">
    <property type="nucleotide sequence ID" value="NZ_CAAAHU010000003.1"/>
</dbReference>
<name>A0A0W0SLB1_9GAMM</name>
<dbReference type="Proteomes" id="UP000054742">
    <property type="component" value="Unassembled WGS sequence"/>
</dbReference>
<evidence type="ECO:0000313" key="3">
    <source>
        <dbReference type="EMBL" id="KTC84176.1"/>
    </source>
</evidence>
<evidence type="ECO:0000256" key="1">
    <source>
        <dbReference type="ARBA" id="ARBA00006718"/>
    </source>
</evidence>
<organism evidence="3 4">
    <name type="scientific">Legionella brunensis</name>
    <dbReference type="NCBI Taxonomy" id="29422"/>
    <lineage>
        <taxon>Bacteria</taxon>
        <taxon>Pseudomonadati</taxon>
        <taxon>Pseudomonadota</taxon>
        <taxon>Gammaproteobacteria</taxon>
        <taxon>Legionellales</taxon>
        <taxon>Legionellaceae</taxon>
        <taxon>Legionella</taxon>
    </lineage>
</organism>
<protein>
    <submittedName>
        <fullName evidence="3">Fe-S cluster assembly protein</fullName>
    </submittedName>
</protein>
<sequence length="123" mass="13833">MSEVMQHVSNVVAGVSLSEAAKRHILSYLDKQNEVKGIRLSVKKTGCSGLSYVVDYVKTPHENDIVQPITENYQLCIDKASYPYLKGMKVDYVRQGLNYKFVFDNPNQKGQCGCGESFTVDEF</sequence>
<dbReference type="OrthoDB" id="9801228at2"/>
<comment type="caution">
    <text evidence="3">The sequence shown here is derived from an EMBL/GenBank/DDBJ whole genome shotgun (WGS) entry which is preliminary data.</text>
</comment>
<evidence type="ECO:0000259" key="2">
    <source>
        <dbReference type="Pfam" id="PF01521"/>
    </source>
</evidence>
<gene>
    <name evidence="3" type="primary">sufA</name>
    <name evidence="3" type="ORF">Lbru_1537</name>
</gene>
<proteinExistence type="inferred from homology"/>
<dbReference type="InterPro" id="IPR050322">
    <property type="entry name" value="Fe-S_cluster_asmbl/transfer"/>
</dbReference>
<dbReference type="EMBL" id="LNXV01000011">
    <property type="protein sequence ID" value="KTC84176.1"/>
    <property type="molecule type" value="Genomic_DNA"/>
</dbReference>
<dbReference type="PANTHER" id="PTHR10072:SF41">
    <property type="entry name" value="IRON-SULFUR CLUSTER ASSEMBLY 1 HOMOLOG, MITOCHONDRIAL"/>
    <property type="match status" value="1"/>
</dbReference>
<keyword evidence="4" id="KW-1185">Reference proteome</keyword>
<dbReference type="STRING" id="29422.Lbru_1537"/>
<accession>A0A0W0SLB1</accession>
<dbReference type="SUPFAM" id="SSF89360">
    <property type="entry name" value="HesB-like domain"/>
    <property type="match status" value="1"/>
</dbReference>
<dbReference type="PATRIC" id="fig|29422.6.peg.1627"/>
<dbReference type="NCBIfam" id="TIGR00049">
    <property type="entry name" value="iron-sulfur cluster assembly accessory protein"/>
    <property type="match status" value="1"/>
</dbReference>
<dbReference type="PROSITE" id="PS01152">
    <property type="entry name" value="HESB"/>
    <property type="match status" value="1"/>
</dbReference>
<dbReference type="InterPro" id="IPR035903">
    <property type="entry name" value="HesB-like_dom_sf"/>
</dbReference>
<dbReference type="AlphaFoldDB" id="A0A0W0SLB1"/>
<dbReference type="GO" id="GO:0016226">
    <property type="term" value="P:iron-sulfur cluster assembly"/>
    <property type="evidence" value="ECO:0007669"/>
    <property type="project" value="InterPro"/>
</dbReference>
<reference evidence="3 4" key="1">
    <citation type="submission" date="2015-11" db="EMBL/GenBank/DDBJ databases">
        <title>Genomic analysis of 38 Legionella species identifies large and diverse effector repertoires.</title>
        <authorList>
            <person name="Burstein D."/>
            <person name="Amaro F."/>
            <person name="Zusman T."/>
            <person name="Lifshitz Z."/>
            <person name="Cohen O."/>
            <person name="Gilbert J.A."/>
            <person name="Pupko T."/>
            <person name="Shuman H.A."/>
            <person name="Segal G."/>
        </authorList>
    </citation>
    <scope>NUCLEOTIDE SEQUENCE [LARGE SCALE GENOMIC DNA]</scope>
    <source>
        <strain evidence="3 4">ATCC 43878</strain>
    </source>
</reference>
<evidence type="ECO:0000313" key="4">
    <source>
        <dbReference type="Proteomes" id="UP000054742"/>
    </source>
</evidence>
<dbReference type="PANTHER" id="PTHR10072">
    <property type="entry name" value="IRON-SULFUR CLUSTER ASSEMBLY PROTEIN"/>
    <property type="match status" value="1"/>
</dbReference>
<dbReference type="GO" id="GO:0051537">
    <property type="term" value="F:2 iron, 2 sulfur cluster binding"/>
    <property type="evidence" value="ECO:0007669"/>
    <property type="project" value="UniProtKB-ARBA"/>
</dbReference>
<feature type="domain" description="Core" evidence="2">
    <location>
        <begin position="15"/>
        <end position="116"/>
    </location>
</feature>
<comment type="similarity">
    <text evidence="1">Belongs to the HesB/IscA family.</text>
</comment>